<protein>
    <submittedName>
        <fullName evidence="1">L,D-transpeptidase</fullName>
    </submittedName>
</protein>
<dbReference type="Proteomes" id="UP000831532">
    <property type="component" value="Chromosome"/>
</dbReference>
<dbReference type="RefSeq" id="WP_243492319.1">
    <property type="nucleotide sequence ID" value="NZ_CP063361.1"/>
</dbReference>
<dbReference type="EMBL" id="CP063361">
    <property type="protein sequence ID" value="UOD31151.1"/>
    <property type="molecule type" value="Genomic_DNA"/>
</dbReference>
<sequence length="148" mass="16801">MSALVFNGSPHQIHLYDNDTTLIGSWEAYNNVDSTATLTHIRNHTYMMQDRTSPKHHVQDANGMYGLHGIVRFFVPGHHGIGVHSGRRHYRTNPGPKHWTMGCIRTTDEAMAVIVEHMRNSPLTAIRVEHNCGTHTHRAPRRNRTAHA</sequence>
<name>A0ABY4AC42_9BURK</name>
<proteinExistence type="predicted"/>
<accession>A0ABY4AC42</accession>
<keyword evidence="2" id="KW-1185">Reference proteome</keyword>
<evidence type="ECO:0000313" key="1">
    <source>
        <dbReference type="EMBL" id="UOD31151.1"/>
    </source>
</evidence>
<dbReference type="SUPFAM" id="SSF141523">
    <property type="entry name" value="L,D-transpeptidase catalytic domain-like"/>
    <property type="match status" value="1"/>
</dbReference>
<organism evidence="1 2">
    <name type="scientific">Massilia violaceinigra</name>
    <dbReference type="NCBI Taxonomy" id="2045208"/>
    <lineage>
        <taxon>Bacteria</taxon>
        <taxon>Pseudomonadati</taxon>
        <taxon>Pseudomonadota</taxon>
        <taxon>Betaproteobacteria</taxon>
        <taxon>Burkholderiales</taxon>
        <taxon>Oxalobacteraceae</taxon>
        <taxon>Telluria group</taxon>
        <taxon>Massilia</taxon>
    </lineage>
</organism>
<dbReference type="InterPro" id="IPR038063">
    <property type="entry name" value="Transpep_catalytic_dom"/>
</dbReference>
<reference evidence="1 2" key="1">
    <citation type="submission" date="2020-10" db="EMBL/GenBank/DDBJ databases">
        <title>Genome analysis of Massilia species.</title>
        <authorList>
            <person name="Jung D.-H."/>
        </authorList>
    </citation>
    <scope>NUCLEOTIDE SEQUENCE [LARGE SCALE GENOMIC DNA]</scope>
    <source>
        <strain evidence="2">sipir</strain>
    </source>
</reference>
<gene>
    <name evidence="1" type="ORF">INH39_05365</name>
</gene>
<evidence type="ECO:0000313" key="2">
    <source>
        <dbReference type="Proteomes" id="UP000831532"/>
    </source>
</evidence>